<dbReference type="EMBL" id="LAZR01000231">
    <property type="protein sequence ID" value="KKN80418.1"/>
    <property type="molecule type" value="Genomic_DNA"/>
</dbReference>
<reference evidence="2" key="1">
    <citation type="journal article" date="2015" name="Nature">
        <title>Complex archaea that bridge the gap between prokaryotes and eukaryotes.</title>
        <authorList>
            <person name="Spang A."/>
            <person name="Saw J.H."/>
            <person name="Jorgensen S.L."/>
            <person name="Zaremba-Niedzwiedzka K."/>
            <person name="Martijn J."/>
            <person name="Lind A.E."/>
            <person name="van Eijk R."/>
            <person name="Schleper C."/>
            <person name="Guy L."/>
            <person name="Ettema T.J."/>
        </authorList>
    </citation>
    <scope>NUCLEOTIDE SEQUENCE</scope>
</reference>
<accession>A0A0F9WP03</accession>
<name>A0A0F9WP03_9ZZZZ</name>
<feature type="compositionally biased region" description="Basic and acidic residues" evidence="1">
    <location>
        <begin position="11"/>
        <end position="38"/>
    </location>
</feature>
<sequence>MLDEEAQNAVDEARKEGYNEGYEKGHNEGYEKGEEDNQGRIVELGQDLDDLQNRITDVYNSY</sequence>
<proteinExistence type="predicted"/>
<feature type="region of interest" description="Disordered" evidence="1">
    <location>
        <begin position="1"/>
        <end position="39"/>
    </location>
</feature>
<comment type="caution">
    <text evidence="2">The sequence shown here is derived from an EMBL/GenBank/DDBJ whole genome shotgun (WGS) entry which is preliminary data.</text>
</comment>
<protein>
    <recommendedName>
        <fullName evidence="3">Essential protein Yae1 N-terminal domain-containing protein</fullName>
    </recommendedName>
</protein>
<organism evidence="2">
    <name type="scientific">marine sediment metagenome</name>
    <dbReference type="NCBI Taxonomy" id="412755"/>
    <lineage>
        <taxon>unclassified sequences</taxon>
        <taxon>metagenomes</taxon>
        <taxon>ecological metagenomes</taxon>
    </lineage>
</organism>
<dbReference type="AlphaFoldDB" id="A0A0F9WP03"/>
<gene>
    <name evidence="2" type="ORF">LCGC14_0330110</name>
</gene>
<evidence type="ECO:0008006" key="3">
    <source>
        <dbReference type="Google" id="ProtNLM"/>
    </source>
</evidence>
<evidence type="ECO:0000313" key="2">
    <source>
        <dbReference type="EMBL" id="KKN80418.1"/>
    </source>
</evidence>
<evidence type="ECO:0000256" key="1">
    <source>
        <dbReference type="SAM" id="MobiDB-lite"/>
    </source>
</evidence>